<keyword evidence="7 17" id="KW-0067">ATP-binding</keyword>
<comment type="function">
    <text evidence="18">Catalyzes the epimerization of the S- and R-forms of NAD(P)HX, a damaged form of NAD(P)H that is a result of enzymatic or heat-dependent hydration. This is a prerequisite for the S-specific NAD(P)H-hydrate dehydratase to allow the repair of both epimers of NAD(P)HX.</text>
</comment>
<protein>
    <recommendedName>
        <fullName evidence="19">Bifunctional NAD(P)H-hydrate repair enzyme</fullName>
    </recommendedName>
    <alternativeName>
        <fullName evidence="19">Nicotinamide nucleotide repair protein</fullName>
    </alternativeName>
    <domain>
        <recommendedName>
            <fullName evidence="19">ADP-dependent (S)-NAD(P)H-hydrate dehydratase</fullName>
            <ecNumber evidence="19">4.2.1.136</ecNumber>
        </recommendedName>
        <alternativeName>
            <fullName evidence="19">ADP-dependent NAD(P)HX dehydratase</fullName>
        </alternativeName>
    </domain>
    <domain>
        <recommendedName>
            <fullName evidence="19">NAD(P)H-hydrate epimerase</fullName>
            <ecNumber evidence="19">5.1.99.6</ecNumber>
        </recommendedName>
    </domain>
</protein>
<evidence type="ECO:0000313" key="23">
    <source>
        <dbReference type="Proteomes" id="UP000219621"/>
    </source>
</evidence>
<dbReference type="PANTHER" id="PTHR12592:SF0">
    <property type="entry name" value="ATP-DEPENDENT (S)-NAD(P)H-HYDRATE DEHYDRATASE"/>
    <property type="match status" value="1"/>
</dbReference>
<gene>
    <name evidence="18" type="primary">nnrE</name>
    <name evidence="17" type="synonym">nnrD</name>
    <name evidence="22" type="ORF">SAMN05421508_12314</name>
</gene>
<evidence type="ECO:0000256" key="11">
    <source>
        <dbReference type="ARBA" id="ARBA00023235"/>
    </source>
</evidence>
<dbReference type="CDD" id="cd01171">
    <property type="entry name" value="YXKO-related"/>
    <property type="match status" value="1"/>
</dbReference>
<dbReference type="InterPro" id="IPR029056">
    <property type="entry name" value="Ribokinase-like"/>
</dbReference>
<dbReference type="OrthoDB" id="9806925at2"/>
<feature type="binding site" evidence="18">
    <location>
        <position position="154"/>
    </location>
    <ligand>
        <name>(6S)-NADPHX</name>
        <dbReference type="ChEBI" id="CHEBI:64076"/>
    </ligand>
</feature>
<evidence type="ECO:0000256" key="8">
    <source>
        <dbReference type="ARBA" id="ARBA00022857"/>
    </source>
</evidence>
<comment type="cofactor">
    <cofactor evidence="17">
        <name>Mg(2+)</name>
        <dbReference type="ChEBI" id="CHEBI:18420"/>
    </cofactor>
</comment>
<evidence type="ECO:0000259" key="20">
    <source>
        <dbReference type="PROSITE" id="PS51383"/>
    </source>
</evidence>
<feature type="binding site" evidence="18">
    <location>
        <begin position="60"/>
        <end position="64"/>
    </location>
    <ligand>
        <name>(6S)-NADPHX</name>
        <dbReference type="ChEBI" id="CHEBI:64076"/>
    </ligand>
</feature>
<evidence type="ECO:0000256" key="12">
    <source>
        <dbReference type="ARBA" id="ARBA00023239"/>
    </source>
</evidence>
<name>A0A286H2T1_9PROT</name>
<feature type="binding site" evidence="17">
    <location>
        <position position="317"/>
    </location>
    <ligand>
        <name>(6S)-NADPHX</name>
        <dbReference type="ChEBI" id="CHEBI:64076"/>
    </ligand>
</feature>
<dbReference type="EC" id="4.2.1.136" evidence="19"/>
<reference evidence="22 23" key="1">
    <citation type="submission" date="2017-09" db="EMBL/GenBank/DDBJ databases">
        <authorList>
            <person name="Ehlers B."/>
            <person name="Leendertz F.H."/>
        </authorList>
    </citation>
    <scope>NUCLEOTIDE SEQUENCE [LARGE SCALE GENOMIC DNA]</scope>
    <source>
        <strain evidence="22 23">USBA 140</strain>
    </source>
</reference>
<comment type="subunit">
    <text evidence="17">Homotetramer.</text>
</comment>
<evidence type="ECO:0000256" key="3">
    <source>
        <dbReference type="ARBA" id="ARBA00006001"/>
    </source>
</evidence>
<comment type="cofactor">
    <cofactor evidence="18 19">
        <name>K(+)</name>
        <dbReference type="ChEBI" id="CHEBI:29103"/>
    </cofactor>
    <text evidence="18 19">Binds 1 potassium ion per subunit.</text>
</comment>
<evidence type="ECO:0000256" key="2">
    <source>
        <dbReference type="ARBA" id="ARBA00000909"/>
    </source>
</evidence>
<dbReference type="Gene3D" id="3.40.1190.20">
    <property type="match status" value="1"/>
</dbReference>
<dbReference type="GO" id="GO:0005524">
    <property type="term" value="F:ATP binding"/>
    <property type="evidence" value="ECO:0007669"/>
    <property type="project" value="UniProtKB-UniRule"/>
</dbReference>
<evidence type="ECO:0000256" key="15">
    <source>
        <dbReference type="ARBA" id="ARBA00048238"/>
    </source>
</evidence>
<accession>A0A286H2T1</accession>
<comment type="catalytic activity">
    <reaction evidence="2 18 19">
        <text>(6R)-NADPHX = (6S)-NADPHX</text>
        <dbReference type="Rhea" id="RHEA:32227"/>
        <dbReference type="ChEBI" id="CHEBI:64076"/>
        <dbReference type="ChEBI" id="CHEBI:64077"/>
        <dbReference type="EC" id="5.1.99.6"/>
    </reaction>
</comment>
<evidence type="ECO:0000256" key="10">
    <source>
        <dbReference type="ARBA" id="ARBA00023027"/>
    </source>
</evidence>
<dbReference type="InterPro" id="IPR004443">
    <property type="entry name" value="YjeF_N_dom"/>
</dbReference>
<sequence>MHAADAALLTVEEMARADRAAAARGVPTLALMEAAGHAVALAVRRRFRRRPVLVACGPGNNGGDGFVAARRLAARGWPVTVALLGDADRLTGDARAMFERWRGPVVPLHAALLESAPLVIDALFGAGLSRDLEGPARDVVEAVNARGLDCVAVDVPSGVDGNTGQVRGAAPRCRLTVTFFRRKPGHVLYPGRGLCGEQVVADIGIPDAVLGEEVTPSVFLNGPSLWTLPTPRPEDHKYRRGHAVVVGGGHMTGAGRLAARGARRIGAGMLTVACPDVARPVYQMDAPGNIVTAVEGAADLAEMLRDERYNAVLLGSGGGRGALLGSMVLAALETGRAVVLDADALTGFADDPAALFDGITGPTVLTPHAGEFARLFPDLEGDRLMKARAAAQRSGAVVVLKGPDTVIAAPDGRVAINAVAPPTLATAGTGDVLAGMVLGLLAQGMAAFEAAAAAVWVHGAAAATHGPGLIAEDVPEAIPVVLRALAGHTED</sequence>
<keyword evidence="8 17" id="KW-0521">NADP</keyword>
<keyword evidence="5 18" id="KW-0479">Metal-binding</keyword>
<dbReference type="AlphaFoldDB" id="A0A286H2T1"/>
<dbReference type="PROSITE" id="PS51385">
    <property type="entry name" value="YJEF_N"/>
    <property type="match status" value="1"/>
</dbReference>
<evidence type="ECO:0000256" key="7">
    <source>
        <dbReference type="ARBA" id="ARBA00022840"/>
    </source>
</evidence>
<feature type="binding site" evidence="17">
    <location>
        <position position="368"/>
    </location>
    <ligand>
        <name>(6S)-NADPHX</name>
        <dbReference type="ChEBI" id="CHEBI:64076"/>
    </ligand>
</feature>
<keyword evidence="9 18" id="KW-0630">Potassium</keyword>
<feature type="binding site" evidence="17">
    <location>
        <position position="431"/>
    </location>
    <ligand>
        <name>(6S)-NADPHX</name>
        <dbReference type="ChEBI" id="CHEBI:64076"/>
    </ligand>
</feature>
<dbReference type="RefSeq" id="WP_097281797.1">
    <property type="nucleotide sequence ID" value="NZ_OCNJ01000023.1"/>
</dbReference>
<dbReference type="HAMAP" id="MF_01965">
    <property type="entry name" value="NADHX_dehydratase"/>
    <property type="match status" value="1"/>
</dbReference>
<feature type="domain" description="YjeF C-terminal" evidence="20">
    <location>
        <begin position="220"/>
        <end position="485"/>
    </location>
</feature>
<dbReference type="InterPro" id="IPR017953">
    <property type="entry name" value="Carbohydrate_kinase_pred_CS"/>
</dbReference>
<dbReference type="InterPro" id="IPR000631">
    <property type="entry name" value="CARKD"/>
</dbReference>
<keyword evidence="12 17" id="KW-0456">Lyase</keyword>
<evidence type="ECO:0000256" key="17">
    <source>
        <dbReference type="HAMAP-Rule" id="MF_01965"/>
    </source>
</evidence>
<evidence type="ECO:0000256" key="9">
    <source>
        <dbReference type="ARBA" id="ARBA00022958"/>
    </source>
</evidence>
<keyword evidence="23" id="KW-1185">Reference proteome</keyword>
<feature type="domain" description="YjeF N-terminal" evidence="21">
    <location>
        <begin position="14"/>
        <end position="211"/>
    </location>
</feature>
<dbReference type="GO" id="GO:0046496">
    <property type="term" value="P:nicotinamide nucleotide metabolic process"/>
    <property type="evidence" value="ECO:0007669"/>
    <property type="project" value="UniProtKB-UniRule"/>
</dbReference>
<evidence type="ECO:0000256" key="5">
    <source>
        <dbReference type="ARBA" id="ARBA00022723"/>
    </source>
</evidence>
<evidence type="ECO:0000313" key="22">
    <source>
        <dbReference type="EMBL" id="SOE01766.1"/>
    </source>
</evidence>
<evidence type="ECO:0000256" key="16">
    <source>
        <dbReference type="ARBA" id="ARBA00049209"/>
    </source>
</evidence>
<evidence type="ECO:0000256" key="19">
    <source>
        <dbReference type="PIRNR" id="PIRNR017184"/>
    </source>
</evidence>
<comment type="similarity">
    <text evidence="18">Belongs to the NnrE/AIBP family.</text>
</comment>
<dbReference type="Pfam" id="PF03853">
    <property type="entry name" value="YjeF_N"/>
    <property type="match status" value="1"/>
</dbReference>
<dbReference type="GO" id="GO:0052855">
    <property type="term" value="F:ADP-dependent NAD(P)H-hydrate dehydratase activity"/>
    <property type="evidence" value="ECO:0007669"/>
    <property type="project" value="UniProtKB-UniRule"/>
</dbReference>
<comment type="caution">
    <text evidence="18">Lacks conserved residue(s) required for the propagation of feature annotation.</text>
</comment>
<dbReference type="InterPro" id="IPR036652">
    <property type="entry name" value="YjeF_N_dom_sf"/>
</dbReference>
<evidence type="ECO:0000256" key="1">
    <source>
        <dbReference type="ARBA" id="ARBA00000013"/>
    </source>
</evidence>
<evidence type="ECO:0000259" key="21">
    <source>
        <dbReference type="PROSITE" id="PS51385"/>
    </source>
</evidence>
<keyword evidence="11 18" id="KW-0413">Isomerase</keyword>
<dbReference type="EMBL" id="OCNJ01000023">
    <property type="protein sequence ID" value="SOE01766.1"/>
    <property type="molecule type" value="Genomic_DNA"/>
</dbReference>
<dbReference type="Gene3D" id="3.40.50.10260">
    <property type="entry name" value="YjeF N-terminal domain"/>
    <property type="match status" value="1"/>
</dbReference>
<comment type="catalytic activity">
    <reaction evidence="16 17 19">
        <text>(6S)-NADPHX + ADP = AMP + phosphate + NADPH + H(+)</text>
        <dbReference type="Rhea" id="RHEA:32235"/>
        <dbReference type="ChEBI" id="CHEBI:15378"/>
        <dbReference type="ChEBI" id="CHEBI:43474"/>
        <dbReference type="ChEBI" id="CHEBI:57783"/>
        <dbReference type="ChEBI" id="CHEBI:64076"/>
        <dbReference type="ChEBI" id="CHEBI:456215"/>
        <dbReference type="ChEBI" id="CHEBI:456216"/>
        <dbReference type="EC" id="4.2.1.136"/>
    </reaction>
</comment>
<dbReference type="SUPFAM" id="SSF64153">
    <property type="entry name" value="YjeF N-terminal domain-like"/>
    <property type="match status" value="1"/>
</dbReference>
<feature type="binding site" evidence="17">
    <location>
        <position position="254"/>
    </location>
    <ligand>
        <name>(6S)-NADPHX</name>
        <dbReference type="ChEBI" id="CHEBI:64076"/>
    </ligand>
</feature>
<comment type="similarity">
    <text evidence="3 19">In the N-terminal section; belongs to the NnrE/AIBP family.</text>
</comment>
<dbReference type="GO" id="GO:0110051">
    <property type="term" value="P:metabolite repair"/>
    <property type="evidence" value="ECO:0007669"/>
    <property type="project" value="TreeGrafter"/>
</dbReference>
<comment type="function">
    <text evidence="17">Catalyzes the dehydration of the S-form of NAD(P)HX at the expense of ADP, which is converted to AMP. Together with NAD(P)HX epimerase, which catalyzes the epimerization of the S- and R-forms, the enzyme allows the repair of both epimers of NAD(P)HX, a damaged form of NAD(P)H that is a result of enzymatic or heat-dependent hydration.</text>
</comment>
<dbReference type="PIRSF" id="PIRSF017184">
    <property type="entry name" value="Nnr"/>
    <property type="match status" value="1"/>
</dbReference>
<dbReference type="PROSITE" id="PS51383">
    <property type="entry name" value="YJEF_C_3"/>
    <property type="match status" value="1"/>
</dbReference>
<evidence type="ECO:0000256" key="13">
    <source>
        <dbReference type="ARBA" id="ARBA00023268"/>
    </source>
</evidence>
<dbReference type="NCBIfam" id="TIGR00197">
    <property type="entry name" value="yjeF_nterm"/>
    <property type="match status" value="1"/>
</dbReference>
<feature type="binding site" evidence="18">
    <location>
        <position position="157"/>
    </location>
    <ligand>
        <name>K(+)</name>
        <dbReference type="ChEBI" id="CHEBI:29103"/>
    </ligand>
</feature>
<organism evidence="22 23">
    <name type="scientific">Caenispirillum bisanense</name>
    <dbReference type="NCBI Taxonomy" id="414052"/>
    <lineage>
        <taxon>Bacteria</taxon>
        <taxon>Pseudomonadati</taxon>
        <taxon>Pseudomonadota</taxon>
        <taxon>Alphaproteobacteria</taxon>
        <taxon>Rhodospirillales</taxon>
        <taxon>Novispirillaceae</taxon>
        <taxon>Caenispirillum</taxon>
    </lineage>
</organism>
<comment type="similarity">
    <text evidence="4 19">In the C-terminal section; belongs to the NnrD/CARKD family.</text>
</comment>
<evidence type="ECO:0000256" key="6">
    <source>
        <dbReference type="ARBA" id="ARBA00022741"/>
    </source>
</evidence>
<feature type="binding site" evidence="17">
    <location>
        <position position="430"/>
    </location>
    <ligand>
        <name>AMP</name>
        <dbReference type="ChEBI" id="CHEBI:456215"/>
    </ligand>
</feature>
<dbReference type="PANTHER" id="PTHR12592">
    <property type="entry name" value="ATP-DEPENDENT (S)-NAD(P)H-HYDRATE DEHYDRATASE FAMILY MEMBER"/>
    <property type="match status" value="1"/>
</dbReference>
<proteinExistence type="inferred from homology"/>
<dbReference type="HAMAP" id="MF_01966">
    <property type="entry name" value="NADHX_epimerase"/>
    <property type="match status" value="1"/>
</dbReference>
<evidence type="ECO:0000256" key="18">
    <source>
        <dbReference type="HAMAP-Rule" id="MF_01966"/>
    </source>
</evidence>
<dbReference type="Proteomes" id="UP000219621">
    <property type="component" value="Unassembled WGS sequence"/>
</dbReference>
<feature type="binding site" evidence="18">
    <location>
        <position position="121"/>
    </location>
    <ligand>
        <name>K(+)</name>
        <dbReference type="ChEBI" id="CHEBI:29103"/>
    </ligand>
</feature>
<dbReference type="PROSITE" id="PS01050">
    <property type="entry name" value="YJEF_C_2"/>
    <property type="match status" value="1"/>
</dbReference>
<comment type="catalytic activity">
    <reaction evidence="15 17 19">
        <text>(6S)-NADHX + ADP = AMP + phosphate + NADH + H(+)</text>
        <dbReference type="Rhea" id="RHEA:32223"/>
        <dbReference type="ChEBI" id="CHEBI:15378"/>
        <dbReference type="ChEBI" id="CHEBI:43474"/>
        <dbReference type="ChEBI" id="CHEBI:57945"/>
        <dbReference type="ChEBI" id="CHEBI:64074"/>
        <dbReference type="ChEBI" id="CHEBI:456215"/>
        <dbReference type="ChEBI" id="CHEBI:456216"/>
        <dbReference type="EC" id="4.2.1.136"/>
    </reaction>
</comment>
<dbReference type="GO" id="GO:0052856">
    <property type="term" value="F:NAD(P)HX epimerase activity"/>
    <property type="evidence" value="ECO:0007669"/>
    <property type="project" value="UniProtKB-UniRule"/>
</dbReference>
<dbReference type="SUPFAM" id="SSF53613">
    <property type="entry name" value="Ribokinase-like"/>
    <property type="match status" value="1"/>
</dbReference>
<dbReference type="GO" id="GO:0046872">
    <property type="term" value="F:metal ion binding"/>
    <property type="evidence" value="ECO:0007669"/>
    <property type="project" value="UniProtKB-UniRule"/>
</dbReference>
<feature type="binding site" evidence="17">
    <location>
        <begin position="401"/>
        <end position="405"/>
    </location>
    <ligand>
        <name>AMP</name>
        <dbReference type="ChEBI" id="CHEBI:456215"/>
    </ligand>
</feature>
<comment type="function">
    <text evidence="14 19">Bifunctional enzyme that catalyzes the epimerization of the S- and R-forms of NAD(P)HX and the dehydration of the S-form of NAD(P)HX at the expense of ADP, which is converted to AMP. This allows the repair of both epimers of NAD(P)HX, a damaged form of NAD(P)H that is a result of enzymatic or heat-dependent hydration.</text>
</comment>
<evidence type="ECO:0000256" key="14">
    <source>
        <dbReference type="ARBA" id="ARBA00025153"/>
    </source>
</evidence>
<comment type="catalytic activity">
    <reaction evidence="1 18 19">
        <text>(6R)-NADHX = (6S)-NADHX</text>
        <dbReference type="Rhea" id="RHEA:32215"/>
        <dbReference type="ChEBI" id="CHEBI:64074"/>
        <dbReference type="ChEBI" id="CHEBI:64075"/>
        <dbReference type="EC" id="5.1.99.6"/>
    </reaction>
</comment>
<keyword evidence="13" id="KW-0511">Multifunctional enzyme</keyword>
<feature type="binding site" evidence="18">
    <location>
        <position position="61"/>
    </location>
    <ligand>
        <name>K(+)</name>
        <dbReference type="ChEBI" id="CHEBI:29103"/>
    </ligand>
</feature>
<keyword evidence="10 17" id="KW-0520">NAD</keyword>
<keyword evidence="6 17" id="KW-0547">Nucleotide-binding</keyword>
<dbReference type="InterPro" id="IPR030677">
    <property type="entry name" value="Nnr"/>
</dbReference>
<comment type="similarity">
    <text evidence="17">Belongs to the NnrD/CARKD family.</text>
</comment>
<dbReference type="Pfam" id="PF01256">
    <property type="entry name" value="Carb_kinase"/>
    <property type="match status" value="1"/>
</dbReference>
<dbReference type="NCBIfam" id="TIGR00196">
    <property type="entry name" value="yjeF_cterm"/>
    <property type="match status" value="1"/>
</dbReference>
<dbReference type="EC" id="5.1.99.6" evidence="19"/>
<feature type="binding site" evidence="18">
    <location>
        <begin position="125"/>
        <end position="131"/>
    </location>
    <ligand>
        <name>(6S)-NADPHX</name>
        <dbReference type="ChEBI" id="CHEBI:64076"/>
    </ligand>
</feature>
<evidence type="ECO:0000256" key="4">
    <source>
        <dbReference type="ARBA" id="ARBA00009524"/>
    </source>
</evidence>